<evidence type="ECO:0000256" key="6">
    <source>
        <dbReference type="SAM" id="Phobius"/>
    </source>
</evidence>
<dbReference type="GO" id="GO:0005886">
    <property type="term" value="C:plasma membrane"/>
    <property type="evidence" value="ECO:0007669"/>
    <property type="project" value="UniProtKB-ARBA"/>
</dbReference>
<keyword evidence="2" id="KW-1003">Cell membrane</keyword>
<dbReference type="PANTHER" id="PTHR34857">
    <property type="entry name" value="SLL0384 PROTEIN"/>
    <property type="match status" value="1"/>
</dbReference>
<dbReference type="InterPro" id="IPR051611">
    <property type="entry name" value="ECF_transporter_component"/>
</dbReference>
<protein>
    <submittedName>
        <fullName evidence="8">Energy-coupling factor transporter transmembrane protein EcfT</fullName>
    </submittedName>
</protein>
<keyword evidence="5 6" id="KW-0472">Membrane</keyword>
<proteinExistence type="predicted"/>
<organism evidence="8 10">
    <name type="scientific">Enterococcus faecalis</name>
    <name type="common">Streptococcus faecalis</name>
    <dbReference type="NCBI Taxonomy" id="1351"/>
    <lineage>
        <taxon>Bacteria</taxon>
        <taxon>Bacillati</taxon>
        <taxon>Bacillota</taxon>
        <taxon>Bacilli</taxon>
        <taxon>Lactobacillales</taxon>
        <taxon>Enterococcaceae</taxon>
        <taxon>Enterococcus</taxon>
    </lineage>
</organism>
<evidence type="ECO:0000313" key="8">
    <source>
        <dbReference type="EMBL" id="TKK69564.1"/>
    </source>
</evidence>
<dbReference type="Proteomes" id="UP000281488">
    <property type="component" value="Unassembled WGS sequence"/>
</dbReference>
<evidence type="ECO:0000256" key="5">
    <source>
        <dbReference type="ARBA" id="ARBA00023136"/>
    </source>
</evidence>
<dbReference type="Proteomes" id="UP000305511">
    <property type="component" value="Unassembled WGS sequence"/>
</dbReference>
<feature type="transmembrane region" description="Helical" evidence="6">
    <location>
        <begin position="45"/>
        <end position="65"/>
    </location>
</feature>
<accession>A0A4Q1G6F1</accession>
<comment type="caution">
    <text evidence="8">The sequence shown here is derived from an EMBL/GenBank/DDBJ whole genome shotgun (WGS) entry which is preliminary data.</text>
</comment>
<comment type="subcellular location">
    <subcellularLocation>
        <location evidence="1">Membrane</location>
        <topology evidence="1">Multi-pass membrane protein</topology>
    </subcellularLocation>
</comment>
<evidence type="ECO:0000313" key="7">
    <source>
        <dbReference type="EMBL" id="ROX34772.1"/>
    </source>
</evidence>
<dbReference type="CDD" id="cd16914">
    <property type="entry name" value="EcfT"/>
    <property type="match status" value="1"/>
</dbReference>
<feature type="transmembrane region" description="Helical" evidence="6">
    <location>
        <begin position="108"/>
        <end position="139"/>
    </location>
</feature>
<keyword evidence="3 6" id="KW-0812">Transmembrane</keyword>
<evidence type="ECO:0000256" key="1">
    <source>
        <dbReference type="ARBA" id="ARBA00004141"/>
    </source>
</evidence>
<evidence type="ECO:0000256" key="3">
    <source>
        <dbReference type="ARBA" id="ARBA00022692"/>
    </source>
</evidence>
<keyword evidence="4 6" id="KW-1133">Transmembrane helix</keyword>
<dbReference type="PANTHER" id="PTHR34857:SF2">
    <property type="entry name" value="SLL0384 PROTEIN"/>
    <property type="match status" value="1"/>
</dbReference>
<dbReference type="EMBL" id="SIYF01000448">
    <property type="protein sequence ID" value="TKK69564.1"/>
    <property type="molecule type" value="Genomic_DNA"/>
</dbReference>
<feature type="transmembrane region" description="Helical" evidence="6">
    <location>
        <begin position="71"/>
        <end position="87"/>
    </location>
</feature>
<dbReference type="RefSeq" id="WP_010709508.1">
    <property type="nucleotide sequence ID" value="NZ_CABGTR010000001.1"/>
</dbReference>
<evidence type="ECO:0000313" key="10">
    <source>
        <dbReference type="Proteomes" id="UP000305511"/>
    </source>
</evidence>
<feature type="transmembrane region" description="Helical" evidence="6">
    <location>
        <begin position="159"/>
        <end position="179"/>
    </location>
</feature>
<dbReference type="AlphaFoldDB" id="A0A4Q1G6F1"/>
<sequence>MPEWMKESSTSFEPNKKETFMLKNRKGILFLLNKFQVSGKRNKTILSDIHPAIQLISTFLLIVLISTTQKVLVLWLLGIYLGMLLLVEKPTILRNIVKKASILILMPLIIYLPIFFLGQFSLLFIVHLFFLAIAISQYMETTNMNQFIAALKIFHFPNIILLQLDITIKYIFFFGNLLIQLLAAVEARAVGGNIQLSTGSNLISLISLKSFTYGKKLDMVMEARGYTGQYYRVKQPLKTKDFLVSIVYLLFFGGLLYLGRN</sequence>
<evidence type="ECO:0000256" key="2">
    <source>
        <dbReference type="ARBA" id="ARBA00022475"/>
    </source>
</evidence>
<feature type="transmembrane region" description="Helical" evidence="6">
    <location>
        <begin position="242"/>
        <end position="259"/>
    </location>
</feature>
<dbReference type="Pfam" id="PF02361">
    <property type="entry name" value="CbiQ"/>
    <property type="match status" value="1"/>
</dbReference>
<gene>
    <name evidence="7" type="ORF">EGW16_00110</name>
    <name evidence="8" type="ORF">EY666_15375</name>
</gene>
<name>A0A4Q1G6F1_ENTFL</name>
<evidence type="ECO:0000313" key="9">
    <source>
        <dbReference type="Proteomes" id="UP000281488"/>
    </source>
</evidence>
<reference evidence="8 10" key="2">
    <citation type="submission" date="2019-02" db="EMBL/GenBank/DDBJ databases">
        <title>Bacteria dissemination in different level of health care in South Africa: the effectiveness of infections prevention and control.</title>
        <authorList>
            <person name="Shobo C."/>
            <person name="Amoako D.G."/>
            <person name="Allam M."/>
            <person name="Ismail A."/>
            <person name="Bester L.A."/>
            <person name="Essack S.Y."/>
        </authorList>
    </citation>
    <scope>NUCLEOTIDE SEQUENCE [LARGE SCALE GENOMIC DNA]</scope>
    <source>
        <strain evidence="8 10">2SIL2</strain>
    </source>
</reference>
<reference evidence="7 9" key="1">
    <citation type="submission" date="2018-10" db="EMBL/GenBank/DDBJ databases">
        <title>Genotypes and phenotypes of Enterococci isolated from broiler chickens.</title>
        <authorList>
            <person name="Muhammad A.R."/>
            <person name="Diarra M.S."/>
        </authorList>
    </citation>
    <scope>NUCLEOTIDE SEQUENCE [LARGE SCALE GENOMIC DNA]</scope>
    <source>
        <strain evidence="7 9">LIT2 A36'</strain>
    </source>
</reference>
<evidence type="ECO:0000256" key="4">
    <source>
        <dbReference type="ARBA" id="ARBA00022989"/>
    </source>
</evidence>
<dbReference type="InterPro" id="IPR003339">
    <property type="entry name" value="ABC/ECF_trnsptr_transmembrane"/>
</dbReference>
<dbReference type="EMBL" id="RKMZ01000001">
    <property type="protein sequence ID" value="ROX34772.1"/>
    <property type="molecule type" value="Genomic_DNA"/>
</dbReference>